<keyword evidence="3" id="KW-1185">Reference proteome</keyword>
<comment type="caution">
    <text evidence="2">The sequence shown here is derived from an EMBL/GenBank/DDBJ whole genome shotgun (WGS) entry which is preliminary data.</text>
</comment>
<evidence type="ECO:0000313" key="3">
    <source>
        <dbReference type="Proteomes" id="UP001305414"/>
    </source>
</evidence>
<feature type="compositionally biased region" description="Polar residues" evidence="1">
    <location>
        <begin position="1"/>
        <end position="16"/>
    </location>
</feature>
<dbReference type="Proteomes" id="UP001305414">
    <property type="component" value="Unassembled WGS sequence"/>
</dbReference>
<accession>A0AAN7ZBF3</accession>
<sequence>MEQTSQSLNPRQTASVSEYHERRSSPINSERPQRSIERSDHRPNRDDIEVTSATYLSMSP</sequence>
<reference evidence="2 3" key="1">
    <citation type="submission" date="2023-10" db="EMBL/GenBank/DDBJ databases">
        <title>Draft genome sequence of Xylaria bambusicola isolate GMP-LS, the root and basal stem rot pathogen of sugarcane in Indonesia.</title>
        <authorList>
            <person name="Selvaraj P."/>
            <person name="Muralishankar V."/>
            <person name="Muruganantham S."/>
            <person name="Sp S."/>
            <person name="Haryani S."/>
            <person name="Lau K.J.X."/>
            <person name="Naqvi N.I."/>
        </authorList>
    </citation>
    <scope>NUCLEOTIDE SEQUENCE [LARGE SCALE GENOMIC DNA]</scope>
    <source>
        <strain evidence="2">GMP-LS</strain>
    </source>
</reference>
<evidence type="ECO:0000313" key="2">
    <source>
        <dbReference type="EMBL" id="KAK5632723.1"/>
    </source>
</evidence>
<proteinExistence type="predicted"/>
<protein>
    <submittedName>
        <fullName evidence="2">Uncharacterized protein</fullName>
    </submittedName>
</protein>
<feature type="compositionally biased region" description="Basic and acidic residues" evidence="1">
    <location>
        <begin position="31"/>
        <end position="48"/>
    </location>
</feature>
<dbReference type="AlphaFoldDB" id="A0AAN7ZBF3"/>
<dbReference type="EMBL" id="JAWHQM010000026">
    <property type="protein sequence ID" value="KAK5632723.1"/>
    <property type="molecule type" value="Genomic_DNA"/>
</dbReference>
<organism evidence="2 3">
    <name type="scientific">Xylaria bambusicola</name>
    <dbReference type="NCBI Taxonomy" id="326684"/>
    <lineage>
        <taxon>Eukaryota</taxon>
        <taxon>Fungi</taxon>
        <taxon>Dikarya</taxon>
        <taxon>Ascomycota</taxon>
        <taxon>Pezizomycotina</taxon>
        <taxon>Sordariomycetes</taxon>
        <taxon>Xylariomycetidae</taxon>
        <taxon>Xylariales</taxon>
        <taxon>Xylariaceae</taxon>
        <taxon>Xylaria</taxon>
    </lineage>
</organism>
<feature type="region of interest" description="Disordered" evidence="1">
    <location>
        <begin position="1"/>
        <end position="60"/>
    </location>
</feature>
<gene>
    <name evidence="2" type="ORF">RRF57_008437</name>
</gene>
<feature type="compositionally biased region" description="Polar residues" evidence="1">
    <location>
        <begin position="51"/>
        <end position="60"/>
    </location>
</feature>
<evidence type="ECO:0000256" key="1">
    <source>
        <dbReference type="SAM" id="MobiDB-lite"/>
    </source>
</evidence>
<name>A0AAN7ZBF3_9PEZI</name>